<dbReference type="InterPro" id="IPR013324">
    <property type="entry name" value="RNA_pol_sigma_r3/r4-like"/>
</dbReference>
<dbReference type="AlphaFoldDB" id="A0A3A9AI24"/>
<dbReference type="InterPro" id="IPR036388">
    <property type="entry name" value="WH-like_DNA-bd_sf"/>
</dbReference>
<dbReference type="PRINTS" id="PR00046">
    <property type="entry name" value="SIGMA70FCT"/>
</dbReference>
<dbReference type="InterPro" id="IPR007630">
    <property type="entry name" value="RNA_pol_sigma70_r4"/>
</dbReference>
<name>A0A3A9AI24_9FIRM</name>
<evidence type="ECO:0000256" key="5">
    <source>
        <dbReference type="SAM" id="MobiDB-lite"/>
    </source>
</evidence>
<evidence type="ECO:0000256" key="4">
    <source>
        <dbReference type="ARBA" id="ARBA00023163"/>
    </source>
</evidence>
<keyword evidence="4" id="KW-0804">Transcription</keyword>
<proteinExistence type="predicted"/>
<evidence type="ECO:0000256" key="1">
    <source>
        <dbReference type="ARBA" id="ARBA00023015"/>
    </source>
</evidence>
<dbReference type="SUPFAM" id="SSF88659">
    <property type="entry name" value="Sigma3 and sigma4 domains of RNA polymerase sigma factors"/>
    <property type="match status" value="2"/>
</dbReference>
<keyword evidence="2" id="KW-0731">Sigma factor</keyword>
<dbReference type="InterPro" id="IPR007624">
    <property type="entry name" value="RNA_pol_sigma70_r3"/>
</dbReference>
<dbReference type="Pfam" id="PF04539">
    <property type="entry name" value="Sigma70_r3"/>
    <property type="match status" value="1"/>
</dbReference>
<dbReference type="InterPro" id="IPR000943">
    <property type="entry name" value="RNA_pol_sigma70"/>
</dbReference>
<comment type="caution">
    <text evidence="8">The sequence shown here is derived from an EMBL/GenBank/DDBJ whole genome shotgun (WGS) entry which is preliminary data.</text>
</comment>
<dbReference type="GO" id="GO:0016987">
    <property type="term" value="F:sigma factor activity"/>
    <property type="evidence" value="ECO:0007669"/>
    <property type="project" value="UniProtKB-KW"/>
</dbReference>
<accession>A0A3A9AI24</accession>
<dbReference type="Gene3D" id="1.10.10.10">
    <property type="entry name" value="Winged helix-like DNA-binding domain superfamily/Winged helix DNA-binding domain"/>
    <property type="match status" value="2"/>
</dbReference>
<evidence type="ECO:0000313" key="9">
    <source>
        <dbReference type="Proteomes" id="UP000280696"/>
    </source>
</evidence>
<feature type="region of interest" description="Disordered" evidence="5">
    <location>
        <begin position="1"/>
        <end position="30"/>
    </location>
</feature>
<organism evidence="8 9">
    <name type="scientific">Parablautia intestinalis</name>
    <dbReference type="NCBI Taxonomy" id="2320100"/>
    <lineage>
        <taxon>Bacteria</taxon>
        <taxon>Bacillati</taxon>
        <taxon>Bacillota</taxon>
        <taxon>Clostridia</taxon>
        <taxon>Lachnospirales</taxon>
        <taxon>Lachnospiraceae</taxon>
        <taxon>Parablautia</taxon>
    </lineage>
</organism>
<keyword evidence="9" id="KW-1185">Reference proteome</keyword>
<feature type="compositionally biased region" description="Basic residues" evidence="5">
    <location>
        <begin position="1"/>
        <end position="10"/>
    </location>
</feature>
<feature type="domain" description="RNA polymerase sigma-70 region 3" evidence="6">
    <location>
        <begin position="29"/>
        <end position="81"/>
    </location>
</feature>
<keyword evidence="1" id="KW-0805">Transcription regulation</keyword>
<gene>
    <name evidence="8" type="ORF">D7V94_21535</name>
</gene>
<dbReference type="Pfam" id="PF04545">
    <property type="entry name" value="Sigma70_r4"/>
    <property type="match status" value="1"/>
</dbReference>
<dbReference type="EMBL" id="RAYQ01000046">
    <property type="protein sequence ID" value="RKI87133.1"/>
    <property type="molecule type" value="Genomic_DNA"/>
</dbReference>
<dbReference type="GO" id="GO:0006352">
    <property type="term" value="P:DNA-templated transcription initiation"/>
    <property type="evidence" value="ECO:0007669"/>
    <property type="project" value="InterPro"/>
</dbReference>
<dbReference type="GO" id="GO:0003677">
    <property type="term" value="F:DNA binding"/>
    <property type="evidence" value="ECO:0007669"/>
    <property type="project" value="UniProtKB-KW"/>
</dbReference>
<dbReference type="Proteomes" id="UP000280696">
    <property type="component" value="Unassembled WGS sequence"/>
</dbReference>
<evidence type="ECO:0000259" key="6">
    <source>
        <dbReference type="Pfam" id="PF04539"/>
    </source>
</evidence>
<evidence type="ECO:0000313" key="8">
    <source>
        <dbReference type="EMBL" id="RKI87133.1"/>
    </source>
</evidence>
<protein>
    <recommendedName>
        <fullName evidence="10">RNA polymerase sigma-70 region 4 domain-containing protein</fullName>
    </recommendedName>
</protein>
<keyword evidence="3" id="KW-0238">DNA-binding</keyword>
<sequence>MRFYRPHTYPHKGENVTHTESRKPVKAGTGQRVDSADIAALLGVSVEEVQEIQGYMRSVISLDTPIAEDNSLTLADTLQADLRLEDDTIDKIYAEHSKNELWGIVERFTSDRENHIIREIFINNRTMAAVAREQGITIDRIRQIKEKGLRRLWIGKAKRELLDKFDIVEAGAYRNSMNKFNEHGFTSTVEYIALRRAELQAEYEKHKRQIEIMHEQRKKCL</sequence>
<dbReference type="OrthoDB" id="9783788at2"/>
<feature type="domain" description="RNA polymerase sigma-70 region 4" evidence="7">
    <location>
        <begin position="110"/>
        <end position="152"/>
    </location>
</feature>
<feature type="compositionally biased region" description="Basic and acidic residues" evidence="5">
    <location>
        <begin position="11"/>
        <end position="23"/>
    </location>
</feature>
<evidence type="ECO:0008006" key="10">
    <source>
        <dbReference type="Google" id="ProtNLM"/>
    </source>
</evidence>
<evidence type="ECO:0000256" key="3">
    <source>
        <dbReference type="ARBA" id="ARBA00023125"/>
    </source>
</evidence>
<evidence type="ECO:0000256" key="2">
    <source>
        <dbReference type="ARBA" id="ARBA00023082"/>
    </source>
</evidence>
<dbReference type="PANTHER" id="PTHR30385">
    <property type="entry name" value="SIGMA FACTOR F FLAGELLAR"/>
    <property type="match status" value="1"/>
</dbReference>
<evidence type="ECO:0000259" key="7">
    <source>
        <dbReference type="Pfam" id="PF04545"/>
    </source>
</evidence>
<reference evidence="8 9" key="1">
    <citation type="submission" date="2018-09" db="EMBL/GenBank/DDBJ databases">
        <title>Murine metabolic-syndrome-specific gut microbial biobank.</title>
        <authorList>
            <person name="Liu C."/>
        </authorList>
    </citation>
    <scope>NUCLEOTIDE SEQUENCE [LARGE SCALE GENOMIC DNA]</scope>
    <source>
        <strain evidence="8 9">0.1xD8-82</strain>
    </source>
</reference>